<organism evidence="2 3">
    <name type="scientific">Punica granatum</name>
    <name type="common">Pomegranate</name>
    <dbReference type="NCBI Taxonomy" id="22663"/>
    <lineage>
        <taxon>Eukaryota</taxon>
        <taxon>Viridiplantae</taxon>
        <taxon>Streptophyta</taxon>
        <taxon>Embryophyta</taxon>
        <taxon>Tracheophyta</taxon>
        <taxon>Spermatophyta</taxon>
        <taxon>Magnoliopsida</taxon>
        <taxon>eudicotyledons</taxon>
        <taxon>Gunneridae</taxon>
        <taxon>Pentapetalae</taxon>
        <taxon>rosids</taxon>
        <taxon>malvids</taxon>
        <taxon>Myrtales</taxon>
        <taxon>Lythraceae</taxon>
        <taxon>Punica</taxon>
    </lineage>
</organism>
<name>A0A2I0KET9_PUNGR</name>
<reference evidence="2 3" key="1">
    <citation type="submission" date="2017-11" db="EMBL/GenBank/DDBJ databases">
        <title>De-novo sequencing of pomegranate (Punica granatum L.) genome.</title>
        <authorList>
            <person name="Akparov Z."/>
            <person name="Amiraslanov A."/>
            <person name="Hajiyeva S."/>
            <person name="Abbasov M."/>
            <person name="Kaur K."/>
            <person name="Hamwieh A."/>
            <person name="Solovyev V."/>
            <person name="Salamov A."/>
            <person name="Braich B."/>
            <person name="Kosarev P."/>
            <person name="Mahmoud A."/>
            <person name="Hajiyev E."/>
            <person name="Babayeva S."/>
            <person name="Izzatullayeva V."/>
            <person name="Mammadov A."/>
            <person name="Mammadov A."/>
            <person name="Sharifova S."/>
            <person name="Ojaghi J."/>
            <person name="Eynullazada K."/>
            <person name="Bayramov B."/>
            <person name="Abdulazimova A."/>
            <person name="Shahmuradov I."/>
        </authorList>
    </citation>
    <scope>NUCLEOTIDE SEQUENCE [LARGE SCALE GENOMIC DNA]</scope>
    <source>
        <strain evidence="3">cv. AG2017</strain>
        <tissue evidence="2">Leaf</tissue>
    </source>
</reference>
<proteinExistence type="predicted"/>
<evidence type="ECO:0000256" key="1">
    <source>
        <dbReference type="SAM" id="MobiDB-lite"/>
    </source>
</evidence>
<dbReference type="AlphaFoldDB" id="A0A2I0KET9"/>
<feature type="region of interest" description="Disordered" evidence="1">
    <location>
        <begin position="1"/>
        <end position="21"/>
    </location>
</feature>
<dbReference type="EMBL" id="PGOL01000645">
    <property type="protein sequence ID" value="PKI67032.1"/>
    <property type="molecule type" value="Genomic_DNA"/>
</dbReference>
<protein>
    <submittedName>
        <fullName evidence="2">Uncharacterized protein</fullName>
    </submittedName>
</protein>
<evidence type="ECO:0000313" key="3">
    <source>
        <dbReference type="Proteomes" id="UP000233551"/>
    </source>
</evidence>
<comment type="caution">
    <text evidence="2">The sequence shown here is derived from an EMBL/GenBank/DDBJ whole genome shotgun (WGS) entry which is preliminary data.</text>
</comment>
<dbReference type="Proteomes" id="UP000233551">
    <property type="component" value="Unassembled WGS sequence"/>
</dbReference>
<evidence type="ECO:0000313" key="2">
    <source>
        <dbReference type="EMBL" id="PKI67032.1"/>
    </source>
</evidence>
<accession>A0A2I0KET9</accession>
<sequence>MAAEKHKNTRNDINREGEGHLWPGKAKEALGHLPWRFGLICLNKPDWSWSTRLLGPLKIWLEVAQWSWWLKVILMVKNSQDKLAKPEKAKLPSFVLS</sequence>
<keyword evidence="3" id="KW-1185">Reference proteome</keyword>
<gene>
    <name evidence="2" type="ORF">CRG98_012570</name>
</gene>